<dbReference type="Proteomes" id="UP000249467">
    <property type="component" value="Unassembled WGS sequence"/>
</dbReference>
<dbReference type="PANTHER" id="PTHR43736:SF1">
    <property type="entry name" value="DIHYDRONEOPTERIN TRIPHOSPHATE DIPHOSPHATASE"/>
    <property type="match status" value="1"/>
</dbReference>
<gene>
    <name evidence="4" type="ORF">DCF19_07335</name>
</gene>
<evidence type="ECO:0000313" key="4">
    <source>
        <dbReference type="EMBL" id="PZO42393.1"/>
    </source>
</evidence>
<dbReference type="InterPro" id="IPR020084">
    <property type="entry name" value="NUDIX_hydrolase_CS"/>
</dbReference>
<dbReference type="PANTHER" id="PTHR43736">
    <property type="entry name" value="ADP-RIBOSE PYROPHOSPHATASE"/>
    <property type="match status" value="1"/>
</dbReference>
<evidence type="ECO:0000256" key="1">
    <source>
        <dbReference type="ARBA" id="ARBA00005582"/>
    </source>
</evidence>
<organism evidence="4 5">
    <name type="scientific">Pseudanabaena frigida</name>
    <dbReference type="NCBI Taxonomy" id="945775"/>
    <lineage>
        <taxon>Bacteria</taxon>
        <taxon>Bacillati</taxon>
        <taxon>Cyanobacteriota</taxon>
        <taxon>Cyanophyceae</taxon>
        <taxon>Pseudanabaenales</taxon>
        <taxon>Pseudanabaenaceae</taxon>
        <taxon>Pseudanabaena</taxon>
    </lineage>
</organism>
<dbReference type="AlphaFoldDB" id="A0A2W4WBF4"/>
<proteinExistence type="inferred from homology"/>
<evidence type="ECO:0000313" key="5">
    <source>
        <dbReference type="Proteomes" id="UP000249467"/>
    </source>
</evidence>
<dbReference type="PROSITE" id="PS00893">
    <property type="entry name" value="NUDIX_BOX"/>
    <property type="match status" value="1"/>
</dbReference>
<protein>
    <submittedName>
        <fullName evidence="4">NUDIX hydrolase</fullName>
    </submittedName>
</protein>
<dbReference type="Gene3D" id="3.90.79.10">
    <property type="entry name" value="Nucleoside Triphosphate Pyrophosphohydrolase"/>
    <property type="match status" value="1"/>
</dbReference>
<dbReference type="GO" id="GO:0016787">
    <property type="term" value="F:hydrolase activity"/>
    <property type="evidence" value="ECO:0007669"/>
    <property type="project" value="UniProtKB-KW"/>
</dbReference>
<name>A0A2W4WBF4_9CYAN</name>
<dbReference type="Pfam" id="PF00293">
    <property type="entry name" value="NUDIX"/>
    <property type="match status" value="1"/>
</dbReference>
<feature type="domain" description="Nudix hydrolase" evidence="3">
    <location>
        <begin position="12"/>
        <end position="149"/>
    </location>
</feature>
<evidence type="ECO:0000256" key="2">
    <source>
        <dbReference type="ARBA" id="ARBA00022801"/>
    </source>
</evidence>
<dbReference type="SUPFAM" id="SSF55811">
    <property type="entry name" value="Nudix"/>
    <property type="match status" value="1"/>
</dbReference>
<dbReference type="PROSITE" id="PS51462">
    <property type="entry name" value="NUDIX"/>
    <property type="match status" value="1"/>
</dbReference>
<comment type="caution">
    <text evidence="4">The sequence shown here is derived from an EMBL/GenBank/DDBJ whole genome shotgun (WGS) entry which is preliminary data.</text>
</comment>
<dbReference type="InterPro" id="IPR015797">
    <property type="entry name" value="NUDIX_hydrolase-like_dom_sf"/>
</dbReference>
<dbReference type="InterPro" id="IPR000086">
    <property type="entry name" value="NUDIX_hydrolase_dom"/>
</dbReference>
<keyword evidence="2 4" id="KW-0378">Hydrolase</keyword>
<accession>A0A2W4WBF4</accession>
<reference evidence="4 5" key="2">
    <citation type="submission" date="2018-06" db="EMBL/GenBank/DDBJ databases">
        <title>Metagenomic assembly of (sub)arctic Cyanobacteria and their associated microbiome from non-axenic cultures.</title>
        <authorList>
            <person name="Baurain D."/>
        </authorList>
    </citation>
    <scope>NUCLEOTIDE SEQUENCE [LARGE SCALE GENOMIC DNA]</scope>
    <source>
        <strain evidence="4">ULC066bin1</strain>
    </source>
</reference>
<comment type="similarity">
    <text evidence="1">Belongs to the Nudix hydrolase family.</text>
</comment>
<dbReference type="EMBL" id="QBML01000007">
    <property type="protein sequence ID" value="PZO42393.1"/>
    <property type="molecule type" value="Genomic_DNA"/>
</dbReference>
<sequence>MSNQINLSTPESTIRLVAIAILQYQDKFLMQLRDDIPMIVHPGVWTMFGGHLEIGENPEVGVRRELKEEIGYVPDRINFFHSYSDNHVVRHVFHGRLEVGLDRLELNEGWDMDLLSAEEITRGEHYSARALQSRPLAHSHRQIVLDFLSSSKSRINM</sequence>
<dbReference type="CDD" id="cd18882">
    <property type="entry name" value="NUDIX_Hydrolase"/>
    <property type="match status" value="1"/>
</dbReference>
<reference evidence="4 5" key="1">
    <citation type="submission" date="2018-04" db="EMBL/GenBank/DDBJ databases">
        <authorList>
            <person name="Go L.Y."/>
            <person name="Mitchell J.A."/>
        </authorList>
    </citation>
    <scope>NUCLEOTIDE SEQUENCE [LARGE SCALE GENOMIC DNA]</scope>
    <source>
        <strain evidence="4">ULC066bin1</strain>
    </source>
</reference>
<evidence type="ECO:0000259" key="3">
    <source>
        <dbReference type="PROSITE" id="PS51462"/>
    </source>
</evidence>